<sequence length="64" mass="7623">MFFSVFIFIFILFFSKTYSWVINDYTVKIKIEPDSELKITEKLVVDFGKEKNMEYTTLPGKDIN</sequence>
<name>A0A2N7PPW8_9BACT</name>
<evidence type="ECO:0000313" key="1">
    <source>
        <dbReference type="EMBL" id="PMP68364.1"/>
    </source>
</evidence>
<reference evidence="1 2" key="1">
    <citation type="submission" date="2018-01" db="EMBL/GenBank/DDBJ databases">
        <title>Metagenomic assembled genomes from two thermal pools in the Uzon Caldera, Kamchatka, Russia.</title>
        <authorList>
            <person name="Wilkins L."/>
            <person name="Ettinger C."/>
        </authorList>
    </citation>
    <scope>NUCLEOTIDE SEQUENCE [LARGE SCALE GENOMIC DNA]</scope>
    <source>
        <strain evidence="1">ZAV-08</strain>
    </source>
</reference>
<accession>A0A2N7PPW8</accession>
<comment type="caution">
    <text evidence="1">The sequence shown here is derived from an EMBL/GenBank/DDBJ whole genome shotgun (WGS) entry which is preliminary data.</text>
</comment>
<evidence type="ECO:0000313" key="2">
    <source>
        <dbReference type="Proteomes" id="UP000235460"/>
    </source>
</evidence>
<gene>
    <name evidence="1" type="ORF">C0190_01615</name>
</gene>
<proteinExistence type="predicted"/>
<dbReference type="EMBL" id="PNIK01000023">
    <property type="protein sequence ID" value="PMP68364.1"/>
    <property type="molecule type" value="Genomic_DNA"/>
</dbReference>
<protein>
    <submittedName>
        <fullName evidence="1">Uncharacterized protein</fullName>
    </submittedName>
</protein>
<organism evidence="1 2">
    <name type="scientific">Thermodesulfobacterium geofontis</name>
    <dbReference type="NCBI Taxonomy" id="1295609"/>
    <lineage>
        <taxon>Bacteria</taxon>
        <taxon>Pseudomonadati</taxon>
        <taxon>Thermodesulfobacteriota</taxon>
        <taxon>Thermodesulfobacteria</taxon>
        <taxon>Thermodesulfobacteriales</taxon>
        <taxon>Thermodesulfobacteriaceae</taxon>
        <taxon>Thermodesulfobacterium</taxon>
    </lineage>
</organism>
<dbReference type="Proteomes" id="UP000235460">
    <property type="component" value="Unassembled WGS sequence"/>
</dbReference>
<dbReference type="AlphaFoldDB" id="A0A2N7PPW8"/>